<dbReference type="PROSITE" id="PS50304">
    <property type="entry name" value="TUDOR"/>
    <property type="match status" value="1"/>
</dbReference>
<reference evidence="2" key="3">
    <citation type="submission" date="2025-09" db="UniProtKB">
        <authorList>
            <consortium name="Ensembl"/>
        </authorList>
    </citation>
    <scope>IDENTIFICATION</scope>
</reference>
<evidence type="ECO:0000313" key="2">
    <source>
        <dbReference type="Ensembl" id="ENSNFUP00015029058.1"/>
    </source>
</evidence>
<reference evidence="2" key="2">
    <citation type="submission" date="2025-08" db="UniProtKB">
        <authorList>
            <consortium name="Ensembl"/>
        </authorList>
    </citation>
    <scope>IDENTIFICATION</scope>
</reference>
<dbReference type="GeneTree" id="ENSGT00940000159049"/>
<reference evidence="2" key="1">
    <citation type="submission" date="2014-08" db="EMBL/GenBank/DDBJ databases">
        <authorList>
            <person name="Senf B."/>
            <person name="Petzold A."/>
            <person name="Downie B.R."/>
            <person name="Koch P."/>
            <person name="Platzer M."/>
        </authorList>
    </citation>
    <scope>NUCLEOTIDE SEQUENCE [LARGE SCALE GENOMIC DNA]</scope>
    <source>
        <strain evidence="2">GRZ</strain>
    </source>
</reference>
<dbReference type="InterPro" id="IPR002999">
    <property type="entry name" value="Tudor"/>
</dbReference>
<dbReference type="Ensembl" id="ENSNFUT00015030353.1">
    <property type="protein sequence ID" value="ENSNFUP00015029058.1"/>
    <property type="gene ID" value="ENSNFUG00015014083.1"/>
</dbReference>
<sequence>MDFKDLMISRKITETVYASCIAEPDFFWCQFSNTTDDLHKVSQLAQEFGQEDQDVMFPQSLESGSPCLALFSQDDQWYRAQVMQKEGETLRVLFVDYGNEAEVDIKNVRALPKSLMEMSPQAFLCRLSGFEKSKGSWDDTAYDEFYKLLVDKPLKVTVLDMEEHSEMEIPQYEVQMECEGVVVNTLMKKYWRPLDVEGQFAWKQVSKV</sequence>
<evidence type="ECO:0000313" key="3">
    <source>
        <dbReference type="Proteomes" id="UP000694548"/>
    </source>
</evidence>
<dbReference type="InterPro" id="IPR050621">
    <property type="entry name" value="Tudor_domain_containing"/>
</dbReference>
<keyword evidence="3" id="KW-1185">Reference proteome</keyword>
<dbReference type="SUPFAM" id="SSF63748">
    <property type="entry name" value="Tudor/PWWP/MBT"/>
    <property type="match status" value="1"/>
</dbReference>
<dbReference type="SMART" id="SM00333">
    <property type="entry name" value="TUDOR"/>
    <property type="match status" value="1"/>
</dbReference>
<dbReference type="Gene3D" id="2.40.50.90">
    <property type="match status" value="1"/>
</dbReference>
<dbReference type="FunFam" id="2.30.30.140:FF:000018">
    <property type="entry name" value="Serine/threonine-protein kinase 31"/>
    <property type="match status" value="1"/>
</dbReference>
<dbReference type="Pfam" id="PF00567">
    <property type="entry name" value="TUDOR"/>
    <property type="match status" value="1"/>
</dbReference>
<proteinExistence type="predicted"/>
<dbReference type="InterPro" id="IPR035437">
    <property type="entry name" value="SNase_OB-fold_sf"/>
</dbReference>
<dbReference type="AlphaFoldDB" id="A0A8C6M2D9"/>
<protein>
    <recommendedName>
        <fullName evidence="1">Tudor domain-containing protein</fullName>
    </recommendedName>
</protein>
<organism evidence="2 3">
    <name type="scientific">Nothobranchius furzeri</name>
    <name type="common">Turquoise killifish</name>
    <dbReference type="NCBI Taxonomy" id="105023"/>
    <lineage>
        <taxon>Eukaryota</taxon>
        <taxon>Metazoa</taxon>
        <taxon>Chordata</taxon>
        <taxon>Craniata</taxon>
        <taxon>Vertebrata</taxon>
        <taxon>Euteleostomi</taxon>
        <taxon>Actinopterygii</taxon>
        <taxon>Neopterygii</taxon>
        <taxon>Teleostei</taxon>
        <taxon>Neoteleostei</taxon>
        <taxon>Acanthomorphata</taxon>
        <taxon>Ovalentaria</taxon>
        <taxon>Atherinomorphae</taxon>
        <taxon>Cyprinodontiformes</taxon>
        <taxon>Nothobranchiidae</taxon>
        <taxon>Nothobranchius</taxon>
    </lineage>
</organism>
<dbReference type="PANTHER" id="PTHR22948:SF29">
    <property type="entry name" value="FI02030P-RELATED"/>
    <property type="match status" value="1"/>
</dbReference>
<feature type="domain" description="Tudor" evidence="1">
    <location>
        <begin position="60"/>
        <end position="118"/>
    </location>
</feature>
<name>A0A8C6M2D9_NOTFU</name>
<evidence type="ECO:0000259" key="1">
    <source>
        <dbReference type="PROSITE" id="PS50304"/>
    </source>
</evidence>
<accession>A0A8C6M2D9</accession>
<dbReference type="Proteomes" id="UP000694548">
    <property type="component" value="Chromosome sgr16"/>
</dbReference>
<dbReference type="PANTHER" id="PTHR22948">
    <property type="entry name" value="TUDOR DOMAIN CONTAINING PROTEIN"/>
    <property type="match status" value="1"/>
</dbReference>
<dbReference type="Gene3D" id="2.30.30.140">
    <property type="match status" value="1"/>
</dbReference>